<sequence length="210" mass="22283">MSSNKLSLTRLWAVGSVLVAFGTFGYYAIDGLIDDSQGGSHLVNSFYCSVITLTTVGYGDICPGDMDDLGRLFVVALSFGGLGFFCGPVMDAASSWSRRIPGGAFGPAVFALYCGTLLFVHIEGMDIQRALYCAFITGTTTGYGDLSPKTDAGRVLTAFYAVVAVNVIGGLLEPARGYLTSICIPKNIDDGDLLKDIKNKANKKSKKKQS</sequence>
<organism evidence="3 4">
    <name type="scientific">Thalassiosira oceanica</name>
    <name type="common">Marine diatom</name>
    <dbReference type="NCBI Taxonomy" id="159749"/>
    <lineage>
        <taxon>Eukaryota</taxon>
        <taxon>Sar</taxon>
        <taxon>Stramenopiles</taxon>
        <taxon>Ochrophyta</taxon>
        <taxon>Bacillariophyta</taxon>
        <taxon>Coscinodiscophyceae</taxon>
        <taxon>Thalassiosirophycidae</taxon>
        <taxon>Thalassiosirales</taxon>
        <taxon>Thalassiosiraceae</taxon>
        <taxon>Thalassiosira</taxon>
    </lineage>
</organism>
<feature type="domain" description="Potassium channel" evidence="2">
    <location>
        <begin position="17"/>
        <end position="89"/>
    </location>
</feature>
<reference evidence="3 4" key="1">
    <citation type="journal article" date="2012" name="Genome Biol.">
        <title>Genome and low-iron response of an oceanic diatom adapted to chronic iron limitation.</title>
        <authorList>
            <person name="Lommer M."/>
            <person name="Specht M."/>
            <person name="Roy A.S."/>
            <person name="Kraemer L."/>
            <person name="Andreson R."/>
            <person name="Gutowska M.A."/>
            <person name="Wolf J."/>
            <person name="Bergner S.V."/>
            <person name="Schilhabel M.B."/>
            <person name="Klostermeier U.C."/>
            <person name="Beiko R.G."/>
            <person name="Rosenstiel P."/>
            <person name="Hippler M."/>
            <person name="Laroche J."/>
        </authorList>
    </citation>
    <scope>NUCLEOTIDE SEQUENCE [LARGE SCALE GENOMIC DNA]</scope>
    <source>
        <strain evidence="3 4">CCMP1005</strain>
    </source>
</reference>
<evidence type="ECO:0000313" key="3">
    <source>
        <dbReference type="EMBL" id="EJK48158.1"/>
    </source>
</evidence>
<comment type="caution">
    <text evidence="3">The sequence shown here is derived from an EMBL/GenBank/DDBJ whole genome shotgun (WGS) entry which is preliminary data.</text>
</comment>
<dbReference type="PANTHER" id="PTHR43833">
    <property type="entry name" value="POTASSIUM CHANNEL PROTEIN 2-RELATED-RELATED"/>
    <property type="match status" value="1"/>
</dbReference>
<gene>
    <name evidence="3" type="ORF">THAOC_33073</name>
</gene>
<dbReference type="OrthoDB" id="415460at2759"/>
<dbReference type="Gene3D" id="1.10.287.70">
    <property type="match status" value="2"/>
</dbReference>
<dbReference type="Proteomes" id="UP000266841">
    <property type="component" value="Unassembled WGS sequence"/>
</dbReference>
<dbReference type="SUPFAM" id="SSF81324">
    <property type="entry name" value="Voltage-gated potassium channels"/>
    <property type="match status" value="2"/>
</dbReference>
<feature type="domain" description="Potassium channel" evidence="2">
    <location>
        <begin position="110"/>
        <end position="172"/>
    </location>
</feature>
<feature type="transmembrane region" description="Helical" evidence="1">
    <location>
        <begin position="12"/>
        <end position="29"/>
    </location>
</feature>
<feature type="transmembrane region" description="Helical" evidence="1">
    <location>
        <begin position="102"/>
        <end position="122"/>
    </location>
</feature>
<proteinExistence type="predicted"/>
<keyword evidence="1" id="KW-0812">Transmembrane</keyword>
<dbReference type="EMBL" id="AGNL01046208">
    <property type="protein sequence ID" value="EJK48158.1"/>
    <property type="molecule type" value="Genomic_DNA"/>
</dbReference>
<dbReference type="InterPro" id="IPR050721">
    <property type="entry name" value="Trk_Ktr_HKT_K-transport"/>
</dbReference>
<dbReference type="eggNOG" id="KOG1418">
    <property type="taxonomic scope" value="Eukaryota"/>
</dbReference>
<keyword evidence="4" id="KW-1185">Reference proteome</keyword>
<keyword evidence="1" id="KW-0472">Membrane</keyword>
<dbReference type="OMA" id="GDICPGD"/>
<name>K0R4R6_THAOC</name>
<evidence type="ECO:0000259" key="2">
    <source>
        <dbReference type="Pfam" id="PF07885"/>
    </source>
</evidence>
<dbReference type="InterPro" id="IPR013099">
    <property type="entry name" value="K_chnl_dom"/>
</dbReference>
<feature type="transmembrane region" description="Helical" evidence="1">
    <location>
        <begin position="71"/>
        <end position="90"/>
    </location>
</feature>
<evidence type="ECO:0000313" key="4">
    <source>
        <dbReference type="Proteomes" id="UP000266841"/>
    </source>
</evidence>
<dbReference type="Pfam" id="PF07885">
    <property type="entry name" value="Ion_trans_2"/>
    <property type="match status" value="2"/>
</dbReference>
<keyword evidence="1" id="KW-1133">Transmembrane helix</keyword>
<protein>
    <recommendedName>
        <fullName evidence="2">Potassium channel domain-containing protein</fullName>
    </recommendedName>
</protein>
<accession>K0R4R6</accession>
<dbReference type="AlphaFoldDB" id="K0R4R6"/>
<evidence type="ECO:0000256" key="1">
    <source>
        <dbReference type="SAM" id="Phobius"/>
    </source>
</evidence>